<dbReference type="RefSeq" id="WP_192030781.1">
    <property type="nucleotide sequence ID" value="NZ_JACYTR010000049.1"/>
</dbReference>
<dbReference type="PROSITE" id="PS50932">
    <property type="entry name" value="HTH_LACI_2"/>
    <property type="match status" value="1"/>
</dbReference>
<evidence type="ECO:0000313" key="6">
    <source>
        <dbReference type="Proteomes" id="UP000613768"/>
    </source>
</evidence>
<keyword evidence="2 5" id="KW-0238">DNA-binding</keyword>
<dbReference type="InterPro" id="IPR028082">
    <property type="entry name" value="Peripla_BP_I"/>
</dbReference>
<reference evidence="5 6" key="1">
    <citation type="submission" date="2020-09" db="EMBL/GenBank/DDBJ databases">
        <title>Pseudoxanthomonas sp. CAU 1598 isolated from sand of Yaerae Beach.</title>
        <authorList>
            <person name="Kim W."/>
        </authorList>
    </citation>
    <scope>NUCLEOTIDE SEQUENCE [LARGE SCALE GENOMIC DNA]</scope>
    <source>
        <strain evidence="5 6">CAU 1598</strain>
    </source>
</reference>
<dbReference type="InterPro" id="IPR010982">
    <property type="entry name" value="Lambda_DNA-bd_dom_sf"/>
</dbReference>
<dbReference type="SUPFAM" id="SSF47413">
    <property type="entry name" value="lambda repressor-like DNA-binding domains"/>
    <property type="match status" value="1"/>
</dbReference>
<dbReference type="GO" id="GO:0000976">
    <property type="term" value="F:transcription cis-regulatory region binding"/>
    <property type="evidence" value="ECO:0007669"/>
    <property type="project" value="TreeGrafter"/>
</dbReference>
<dbReference type="EMBL" id="JACYTR010000049">
    <property type="protein sequence ID" value="MBD8527360.1"/>
    <property type="molecule type" value="Genomic_DNA"/>
</dbReference>
<dbReference type="SUPFAM" id="SSF53822">
    <property type="entry name" value="Periplasmic binding protein-like I"/>
    <property type="match status" value="1"/>
</dbReference>
<feature type="domain" description="HTH lacI-type" evidence="4">
    <location>
        <begin position="5"/>
        <end position="59"/>
    </location>
</feature>
<evidence type="ECO:0000256" key="1">
    <source>
        <dbReference type="ARBA" id="ARBA00023015"/>
    </source>
</evidence>
<dbReference type="Proteomes" id="UP000613768">
    <property type="component" value="Unassembled WGS sequence"/>
</dbReference>
<evidence type="ECO:0000256" key="3">
    <source>
        <dbReference type="ARBA" id="ARBA00023163"/>
    </source>
</evidence>
<dbReference type="Pfam" id="PF13377">
    <property type="entry name" value="Peripla_BP_3"/>
    <property type="match status" value="1"/>
</dbReference>
<sequence>MKGKPTSFDIAYRAGVSQSTVSRALRGSPLVSPETRKRIQEIAKEINYKVDKNASNLRRQHSVTLALLLFEDPTTDDSLINPFFLSMLGSITRACARHGYDLLVSFQQLSDDWHADYQDSHKADGLILLGYGDYVKAKPKLQKLVEQGTKFVRWGSLVPGQSELSVGCDNVQGGRSITEHLLSLGRRRIGFIGNVSEGSPEFADRYRGHAEALKRAKIKLDPMLQIDAVDSTEQVGYQAAQTLLASGQRFDAIFAASDLLAIGALRALAEAGLAVPQQVSVVGFDNIPISNYSIPPLTTVSQDTTRAGEVLVESVLNLIREEAAENKVLPAQVVVRKSCGA</sequence>
<dbReference type="GO" id="GO:0003700">
    <property type="term" value="F:DNA-binding transcription factor activity"/>
    <property type="evidence" value="ECO:0007669"/>
    <property type="project" value="TreeGrafter"/>
</dbReference>
<dbReference type="Gene3D" id="1.10.260.40">
    <property type="entry name" value="lambda repressor-like DNA-binding domains"/>
    <property type="match status" value="1"/>
</dbReference>
<accession>A0AAW3ZPB9</accession>
<dbReference type="CDD" id="cd01392">
    <property type="entry name" value="HTH_LacI"/>
    <property type="match status" value="1"/>
</dbReference>
<dbReference type="PANTHER" id="PTHR30146">
    <property type="entry name" value="LACI-RELATED TRANSCRIPTIONAL REPRESSOR"/>
    <property type="match status" value="1"/>
</dbReference>
<dbReference type="SMART" id="SM00354">
    <property type="entry name" value="HTH_LACI"/>
    <property type="match status" value="1"/>
</dbReference>
<name>A0AAW3ZPB9_9GAMM</name>
<dbReference type="InterPro" id="IPR000843">
    <property type="entry name" value="HTH_LacI"/>
</dbReference>
<evidence type="ECO:0000313" key="5">
    <source>
        <dbReference type="EMBL" id="MBD8527360.1"/>
    </source>
</evidence>
<comment type="caution">
    <text evidence="5">The sequence shown here is derived from an EMBL/GenBank/DDBJ whole genome shotgun (WGS) entry which is preliminary data.</text>
</comment>
<dbReference type="PANTHER" id="PTHR30146:SF120">
    <property type="entry name" value="ALANINE RACEMASE"/>
    <property type="match status" value="1"/>
</dbReference>
<keyword evidence="1" id="KW-0805">Transcription regulation</keyword>
<organism evidence="5 6">
    <name type="scientific">Pseudomarimonas arenosa</name>
    <dbReference type="NCBI Taxonomy" id="2774145"/>
    <lineage>
        <taxon>Bacteria</taxon>
        <taxon>Pseudomonadati</taxon>
        <taxon>Pseudomonadota</taxon>
        <taxon>Gammaproteobacteria</taxon>
        <taxon>Lysobacterales</taxon>
        <taxon>Lysobacteraceae</taxon>
        <taxon>Pseudomarimonas</taxon>
    </lineage>
</organism>
<dbReference type="Pfam" id="PF00356">
    <property type="entry name" value="LacI"/>
    <property type="match status" value="1"/>
</dbReference>
<dbReference type="AlphaFoldDB" id="A0AAW3ZPB9"/>
<keyword evidence="6" id="KW-1185">Reference proteome</keyword>
<keyword evidence="3" id="KW-0804">Transcription</keyword>
<dbReference type="CDD" id="cd06295">
    <property type="entry name" value="PBP1_CelR"/>
    <property type="match status" value="1"/>
</dbReference>
<gene>
    <name evidence="5" type="ORF">IFO71_16580</name>
</gene>
<evidence type="ECO:0000256" key="2">
    <source>
        <dbReference type="ARBA" id="ARBA00023125"/>
    </source>
</evidence>
<protein>
    <submittedName>
        <fullName evidence="5">LacI family DNA-binding transcriptional regulator</fullName>
    </submittedName>
</protein>
<dbReference type="InterPro" id="IPR046335">
    <property type="entry name" value="LacI/GalR-like_sensor"/>
</dbReference>
<evidence type="ECO:0000259" key="4">
    <source>
        <dbReference type="PROSITE" id="PS50932"/>
    </source>
</evidence>
<dbReference type="Gene3D" id="3.40.50.2300">
    <property type="match status" value="2"/>
</dbReference>
<proteinExistence type="predicted"/>